<dbReference type="EMBL" id="JARVKF010000079">
    <property type="protein sequence ID" value="KAK9423386.1"/>
    <property type="molecule type" value="Genomic_DNA"/>
</dbReference>
<keyword evidence="2" id="KW-1185">Reference proteome</keyword>
<accession>A0ABR2VA39</accession>
<name>A0ABR2VA39_9PEZI</name>
<comment type="caution">
    <text evidence="1">The sequence shown here is derived from an EMBL/GenBank/DDBJ whole genome shotgun (WGS) entry which is preliminary data.</text>
</comment>
<gene>
    <name evidence="1" type="ORF">SUNI508_04280</name>
</gene>
<sequence length="119" mass="13528">MLIERGLNGDRSINMFRLPRPSEYTLGNVKMILGNEKFDQVSQSITFLSELGETSGEHPSGGEGLGQKDTVNIFQWLRQKKDVGRRIIKVIVNDFDKPRNRVPSFHTVYVGFKSKIFNG</sequence>
<dbReference type="Proteomes" id="UP001408356">
    <property type="component" value="Unassembled WGS sequence"/>
</dbReference>
<evidence type="ECO:0000313" key="1">
    <source>
        <dbReference type="EMBL" id="KAK9423386.1"/>
    </source>
</evidence>
<proteinExistence type="predicted"/>
<organism evidence="1 2">
    <name type="scientific">Seiridium unicorne</name>
    <dbReference type="NCBI Taxonomy" id="138068"/>
    <lineage>
        <taxon>Eukaryota</taxon>
        <taxon>Fungi</taxon>
        <taxon>Dikarya</taxon>
        <taxon>Ascomycota</taxon>
        <taxon>Pezizomycotina</taxon>
        <taxon>Sordariomycetes</taxon>
        <taxon>Xylariomycetidae</taxon>
        <taxon>Amphisphaeriales</taxon>
        <taxon>Sporocadaceae</taxon>
        <taxon>Seiridium</taxon>
    </lineage>
</organism>
<reference evidence="1 2" key="1">
    <citation type="journal article" date="2024" name="J. Plant Pathol.">
        <title>Sequence and assembly of the genome of Seiridium unicorne, isolate CBS 538.82, causal agent of cypress canker disease.</title>
        <authorList>
            <person name="Scali E."/>
            <person name="Rocca G.D."/>
            <person name="Danti R."/>
            <person name="Garbelotto M."/>
            <person name="Barberini S."/>
            <person name="Baroncelli R."/>
            <person name="Emiliani G."/>
        </authorList>
    </citation>
    <scope>NUCLEOTIDE SEQUENCE [LARGE SCALE GENOMIC DNA]</scope>
    <source>
        <strain evidence="1 2">BM-138-508</strain>
    </source>
</reference>
<protein>
    <submittedName>
        <fullName evidence="1">Peptidase S8/S53 domain-containing protein</fullName>
    </submittedName>
</protein>
<evidence type="ECO:0000313" key="2">
    <source>
        <dbReference type="Proteomes" id="UP001408356"/>
    </source>
</evidence>